<reference evidence="3" key="1">
    <citation type="journal article" date="2014" name="Int. J. Syst. Evol. Microbiol.">
        <title>Complete genome sequence of Corynebacterium casei LMG S-19264T (=DSM 44701T), isolated from a smear-ripened cheese.</title>
        <authorList>
            <consortium name="US DOE Joint Genome Institute (JGI-PGF)"/>
            <person name="Walter F."/>
            <person name="Albersmeier A."/>
            <person name="Kalinowski J."/>
            <person name="Ruckert C."/>
        </authorList>
    </citation>
    <scope>NUCLEOTIDE SEQUENCE</scope>
    <source>
        <strain evidence="3">CCM 8711</strain>
    </source>
</reference>
<feature type="domain" description="Glycine zipper" evidence="2">
    <location>
        <begin position="118"/>
        <end position="163"/>
    </location>
</feature>
<reference evidence="3" key="2">
    <citation type="submission" date="2020-09" db="EMBL/GenBank/DDBJ databases">
        <authorList>
            <person name="Sun Q."/>
            <person name="Sedlacek I."/>
        </authorList>
    </citation>
    <scope>NUCLEOTIDE SEQUENCE</scope>
    <source>
        <strain evidence="3">CCM 8711</strain>
    </source>
</reference>
<accession>A0A917J6A9</accession>
<feature type="compositionally biased region" description="Low complexity" evidence="1">
    <location>
        <begin position="83"/>
        <end position="99"/>
    </location>
</feature>
<dbReference type="InterPro" id="IPR039567">
    <property type="entry name" value="Gly-zipper"/>
</dbReference>
<comment type="caution">
    <text evidence="3">The sequence shown here is derived from an EMBL/GenBank/DDBJ whole genome shotgun (WGS) entry which is preliminary data.</text>
</comment>
<dbReference type="Pfam" id="PF13488">
    <property type="entry name" value="Gly-zipper_Omp"/>
    <property type="match status" value="1"/>
</dbReference>
<keyword evidence="4" id="KW-1185">Reference proteome</keyword>
<organism evidence="3 4">
    <name type="scientific">Mucilaginibacter galii</name>
    <dbReference type="NCBI Taxonomy" id="2005073"/>
    <lineage>
        <taxon>Bacteria</taxon>
        <taxon>Pseudomonadati</taxon>
        <taxon>Bacteroidota</taxon>
        <taxon>Sphingobacteriia</taxon>
        <taxon>Sphingobacteriales</taxon>
        <taxon>Sphingobacteriaceae</taxon>
        <taxon>Mucilaginibacter</taxon>
    </lineage>
</organism>
<feature type="region of interest" description="Disordered" evidence="1">
    <location>
        <begin position="63"/>
        <end position="99"/>
    </location>
</feature>
<gene>
    <name evidence="3" type="ORF">GCM10011425_05180</name>
</gene>
<evidence type="ECO:0000259" key="2">
    <source>
        <dbReference type="Pfam" id="PF13488"/>
    </source>
</evidence>
<feature type="compositionally biased region" description="Basic and acidic residues" evidence="1">
    <location>
        <begin position="63"/>
        <end position="72"/>
    </location>
</feature>
<name>A0A917J6A9_9SPHI</name>
<dbReference type="AlphaFoldDB" id="A0A917J6A9"/>
<proteinExistence type="predicted"/>
<protein>
    <recommendedName>
        <fullName evidence="2">Glycine zipper domain-containing protein</fullName>
    </recommendedName>
</protein>
<dbReference type="Proteomes" id="UP000662074">
    <property type="component" value="Unassembled WGS sequence"/>
</dbReference>
<sequence length="168" mass="16955">MIQSMRLLLVTGISVGMVACHSNPNPSTVKTTDTTPVVAKADTAGLAAFKAAKQARYEDSLKNVGAEREKSRTKTTYAATRPRASYASSGSRSSSAASGYGSTAYPVAKKKSHAARNGALIGAGAGALTGALVTKKNRGVGALIGGVAGGAAGFGVGKIVEKKKQNNQ</sequence>
<dbReference type="EMBL" id="BMDO01000001">
    <property type="protein sequence ID" value="GGI49306.1"/>
    <property type="molecule type" value="Genomic_DNA"/>
</dbReference>
<evidence type="ECO:0000256" key="1">
    <source>
        <dbReference type="SAM" id="MobiDB-lite"/>
    </source>
</evidence>
<dbReference type="PROSITE" id="PS51257">
    <property type="entry name" value="PROKAR_LIPOPROTEIN"/>
    <property type="match status" value="1"/>
</dbReference>
<evidence type="ECO:0000313" key="4">
    <source>
        <dbReference type="Proteomes" id="UP000662074"/>
    </source>
</evidence>
<evidence type="ECO:0000313" key="3">
    <source>
        <dbReference type="EMBL" id="GGI49306.1"/>
    </source>
</evidence>